<keyword evidence="2" id="KW-0812">Transmembrane</keyword>
<keyword evidence="2" id="KW-0998">Cell outer membrane</keyword>
<evidence type="ECO:0000313" key="6">
    <source>
        <dbReference type="EMBL" id="RHL33304.1"/>
    </source>
</evidence>
<comment type="similarity">
    <text evidence="2">Belongs to the TonB-dependent receptor family.</text>
</comment>
<dbReference type="AlphaFoldDB" id="A0A3E4NN35"/>
<dbReference type="InterPro" id="IPR039426">
    <property type="entry name" value="TonB-dep_rcpt-like"/>
</dbReference>
<accession>A0A3E4NN35</accession>
<evidence type="ECO:0000313" key="7">
    <source>
        <dbReference type="Proteomes" id="UP000261210"/>
    </source>
</evidence>
<dbReference type="PANTHER" id="PTHR30069:SF29">
    <property type="entry name" value="HEMOGLOBIN AND HEMOGLOBIN-HAPTOGLOBIN-BINDING PROTEIN 1-RELATED"/>
    <property type="match status" value="1"/>
</dbReference>
<keyword evidence="2" id="KW-0472">Membrane</keyword>
<gene>
    <name evidence="6" type="ORF">DW027_22540</name>
    <name evidence="5" type="ORF">DW075_00315</name>
    <name evidence="4" type="ORF">DXD03_03500</name>
</gene>
<dbReference type="InterPro" id="IPR023997">
    <property type="entry name" value="TonB-dep_OMP_SusC/RagA_CS"/>
</dbReference>
<evidence type="ECO:0000313" key="4">
    <source>
        <dbReference type="EMBL" id="RGK66539.1"/>
    </source>
</evidence>
<dbReference type="PROSITE" id="PS52016">
    <property type="entry name" value="TONB_DEPENDENT_REC_3"/>
    <property type="match status" value="1"/>
</dbReference>
<proteinExistence type="inferred from homology"/>
<keyword evidence="4" id="KW-0675">Receptor</keyword>
<evidence type="ECO:0000259" key="3">
    <source>
        <dbReference type="Pfam" id="PF07715"/>
    </source>
</evidence>
<dbReference type="InterPro" id="IPR012910">
    <property type="entry name" value="Plug_dom"/>
</dbReference>
<evidence type="ECO:0000313" key="5">
    <source>
        <dbReference type="EMBL" id="RHK30021.1"/>
    </source>
</evidence>
<keyword evidence="2" id="KW-0813">Transport</keyword>
<keyword evidence="1" id="KW-0732">Signal</keyword>
<dbReference type="InterPro" id="IPR037066">
    <property type="entry name" value="Plug_dom_sf"/>
</dbReference>
<dbReference type="InterPro" id="IPR008969">
    <property type="entry name" value="CarboxyPept-like_regulatory"/>
</dbReference>
<dbReference type="EMBL" id="QRNE01000001">
    <property type="protein sequence ID" value="RHK30021.1"/>
    <property type="molecule type" value="Genomic_DNA"/>
</dbReference>
<dbReference type="Gene3D" id="2.170.130.10">
    <property type="entry name" value="TonB-dependent receptor, plug domain"/>
    <property type="match status" value="1"/>
</dbReference>
<evidence type="ECO:0000256" key="1">
    <source>
        <dbReference type="ARBA" id="ARBA00022729"/>
    </source>
</evidence>
<dbReference type="InterPro" id="IPR023996">
    <property type="entry name" value="TonB-dep_OMP_SusC/RagA"/>
</dbReference>
<dbReference type="PANTHER" id="PTHR30069">
    <property type="entry name" value="TONB-DEPENDENT OUTER MEMBRANE RECEPTOR"/>
    <property type="match status" value="1"/>
</dbReference>
<name>A0A3E4NN35_9BACE</name>
<comment type="caution">
    <text evidence="4">The sequence shown here is derived from an EMBL/GenBank/DDBJ whole genome shotgun (WGS) entry which is preliminary data.</text>
</comment>
<dbReference type="Pfam" id="PF13715">
    <property type="entry name" value="CarbopepD_reg_2"/>
    <property type="match status" value="1"/>
</dbReference>
<dbReference type="EMBL" id="QROO01000038">
    <property type="protein sequence ID" value="RHL33304.1"/>
    <property type="molecule type" value="Genomic_DNA"/>
</dbReference>
<dbReference type="Proteomes" id="UP000261210">
    <property type="component" value="Unassembled WGS sequence"/>
</dbReference>
<dbReference type="NCBIfam" id="TIGR04056">
    <property type="entry name" value="OMP_RagA_SusC"/>
    <property type="match status" value="1"/>
</dbReference>
<dbReference type="GO" id="GO:0009279">
    <property type="term" value="C:cell outer membrane"/>
    <property type="evidence" value="ECO:0007669"/>
    <property type="project" value="UniProtKB-SubCell"/>
</dbReference>
<dbReference type="Gene3D" id="2.60.40.1120">
    <property type="entry name" value="Carboxypeptidase-like, regulatory domain"/>
    <property type="match status" value="1"/>
</dbReference>
<protein>
    <submittedName>
        <fullName evidence="4">TonB-dependent receptor</fullName>
    </submittedName>
</protein>
<dbReference type="Proteomes" id="UP000285503">
    <property type="component" value="Unassembled WGS sequence"/>
</dbReference>
<evidence type="ECO:0000256" key="2">
    <source>
        <dbReference type="PROSITE-ProRule" id="PRU01360"/>
    </source>
</evidence>
<evidence type="ECO:0000313" key="9">
    <source>
        <dbReference type="Proteomes" id="UP000285503"/>
    </source>
</evidence>
<dbReference type="GO" id="GO:0015344">
    <property type="term" value="F:siderophore uptake transmembrane transporter activity"/>
    <property type="evidence" value="ECO:0007669"/>
    <property type="project" value="TreeGrafter"/>
</dbReference>
<dbReference type="Proteomes" id="UP000284495">
    <property type="component" value="Unassembled WGS sequence"/>
</dbReference>
<sequence length="1032" mass="114814">MVLSTMSTVSAQNLRTVTGTVVDEQDEPLIGATVRVIGNIKSGATTDLDGKFSLQAATGNTLEVSYVAYKPQRVKVTEQSSYDIKMVPSDQQLSEIVVVGYGTQKKATLTGAVSQLTSGEMQMTKSQDAKNMLTGKVPGVRVTQATSEPGDFSQGNFDIRGYGGSPLIVVDGVPRGNFERLDPNEIESISVLKDASAAIYGAQGGNGVVLITTKRGSEGRAKVTYSMYYGIQTPAEMLKPVGSIDRMTLYNEKSMRNLTMPTLTFDDAAFEAFYSGAKTSTDWYDAVMRNSAPQQQHTVGVSGGTSKIDYFVNFSYLDQKGFLKSDALDYNRYNVRSNVNAQINDYITIGAKLAGTIDERDRPFTETWSMFGTLWRCVPDESVYVNGNPAYIAKPTADINNPVALIDKDISGYRKNITKLFSSTFDLTLKVPHVKGLELKGKFSYDNTIQDNTVWQQEFNEYTYDAATDIYNPVKKNSPSKLNRGYNNQWSTLWQAAVNYDNKFGNHGVTGLLLYEESYSKGDDLSGSRYFTLQIPYMFAGNSENQSIGGGNVRELVRKAVVGRFTYAYASKYLAEFAFRYDGSSKFASGSQWGFFPSVQIGWRISEESFLKNIEWVNNLKIRASYGKMGDDSCADYQFITGFDYPNTSGNIYNNYPKGYVFDGQVVNALGFRSAANPNLTWYTIKTANVGVDADFWNGLLGVTAEVFQRDRSGLLATRIVSLPGTFGTTMPQENLNSDRTRGFELELRHRNRIGDFNYSVSGNMSLTRTQRRYVERTASGNSYANWMATNNTNRYNDIWMGWGANGRFETWHDMAYAPAYGKGNGSNISLPGDYIYEDWNGDGVIDDNDKHPIATTISKNGANQNYPLLNFGLTLSGDWHGIDCSFTFQGSGMSYVAYGDQLASPLGWNGNALDMFLDRWHPVDPKADPYNPDNSWYTGYYSYGGTTPDQNSEFAIQKGDYLRLKTAEIGYTFPQKWTKVVGVQNLRIYVNAYNLFTITNVKGLDPEKPSAMYGQMYPLNRTYNFGASVTF</sequence>
<reference evidence="7 8" key="1">
    <citation type="submission" date="2018-08" db="EMBL/GenBank/DDBJ databases">
        <title>A genome reference for cultivated species of the human gut microbiota.</title>
        <authorList>
            <person name="Zou Y."/>
            <person name="Xue W."/>
            <person name="Luo G."/>
        </authorList>
    </citation>
    <scope>NUCLEOTIDE SEQUENCE [LARGE SCALE GENOMIC DNA]</scope>
    <source>
        <strain evidence="6 8">AF38-2</strain>
        <strain evidence="5 9">AF46-11NS</strain>
        <strain evidence="4 7">TF10-34</strain>
    </source>
</reference>
<dbReference type="SUPFAM" id="SSF56935">
    <property type="entry name" value="Porins"/>
    <property type="match status" value="1"/>
</dbReference>
<dbReference type="FunFam" id="2.60.40.1120:FF:000003">
    <property type="entry name" value="Outer membrane protein Omp121"/>
    <property type="match status" value="1"/>
</dbReference>
<dbReference type="GO" id="GO:0044718">
    <property type="term" value="P:siderophore transmembrane transport"/>
    <property type="evidence" value="ECO:0007669"/>
    <property type="project" value="TreeGrafter"/>
</dbReference>
<dbReference type="NCBIfam" id="TIGR04057">
    <property type="entry name" value="SusC_RagA_signa"/>
    <property type="match status" value="1"/>
</dbReference>
<comment type="subcellular location">
    <subcellularLocation>
        <location evidence="2">Cell outer membrane</location>
        <topology evidence="2">Multi-pass membrane protein</topology>
    </subcellularLocation>
</comment>
<dbReference type="Pfam" id="PF07715">
    <property type="entry name" value="Plug"/>
    <property type="match status" value="1"/>
</dbReference>
<feature type="domain" description="TonB-dependent receptor plug" evidence="3">
    <location>
        <begin position="106"/>
        <end position="208"/>
    </location>
</feature>
<organism evidence="4 7">
    <name type="scientific">Bacteroides xylanisolvens</name>
    <dbReference type="NCBI Taxonomy" id="371601"/>
    <lineage>
        <taxon>Bacteria</taxon>
        <taxon>Pseudomonadati</taxon>
        <taxon>Bacteroidota</taxon>
        <taxon>Bacteroidia</taxon>
        <taxon>Bacteroidales</taxon>
        <taxon>Bacteroidaceae</taxon>
        <taxon>Bacteroides</taxon>
    </lineage>
</organism>
<keyword evidence="2" id="KW-1134">Transmembrane beta strand</keyword>
<evidence type="ECO:0000313" key="8">
    <source>
        <dbReference type="Proteomes" id="UP000284495"/>
    </source>
</evidence>
<dbReference type="EMBL" id="QSQU01000004">
    <property type="protein sequence ID" value="RGK66539.1"/>
    <property type="molecule type" value="Genomic_DNA"/>
</dbReference>
<dbReference type="SUPFAM" id="SSF49464">
    <property type="entry name" value="Carboxypeptidase regulatory domain-like"/>
    <property type="match status" value="1"/>
</dbReference>